<dbReference type="Proteomes" id="UP001606134">
    <property type="component" value="Unassembled WGS sequence"/>
</dbReference>
<dbReference type="Pfam" id="PF22311">
    <property type="entry name" value="DUF6970"/>
    <property type="match status" value="1"/>
</dbReference>
<evidence type="ECO:0000259" key="3">
    <source>
        <dbReference type="Pfam" id="PF22311"/>
    </source>
</evidence>
<sequence>MRLGLISSSARGIASLAIALLAAACSSAGSSDAPARAPEPEFVVRDGLHAAGAVSRQALAGMTPYKGPDGRLVYLSISPCCDMFNKLYDADGRFICAPSGGFTGQGDGRCPHWVSRLLWPQPADPAASNPSHVAETHSGENPSP</sequence>
<evidence type="ECO:0000256" key="1">
    <source>
        <dbReference type="SAM" id="MobiDB-lite"/>
    </source>
</evidence>
<comment type="caution">
    <text evidence="4">The sequence shown here is derived from an EMBL/GenBank/DDBJ whole genome shotgun (WGS) entry which is preliminary data.</text>
</comment>
<feature type="chain" id="PRO_5046598761" evidence="2">
    <location>
        <begin position="29"/>
        <end position="144"/>
    </location>
</feature>
<organism evidence="4 5">
    <name type="scientific">Pelomonas candidula</name>
    <dbReference type="NCBI Taxonomy" id="3299025"/>
    <lineage>
        <taxon>Bacteria</taxon>
        <taxon>Pseudomonadati</taxon>
        <taxon>Pseudomonadota</taxon>
        <taxon>Betaproteobacteria</taxon>
        <taxon>Burkholderiales</taxon>
        <taxon>Sphaerotilaceae</taxon>
        <taxon>Roseateles</taxon>
    </lineage>
</organism>
<evidence type="ECO:0000313" key="4">
    <source>
        <dbReference type="EMBL" id="MFG6485069.1"/>
    </source>
</evidence>
<evidence type="ECO:0000256" key="2">
    <source>
        <dbReference type="SAM" id="SignalP"/>
    </source>
</evidence>
<protein>
    <submittedName>
        <fullName evidence="4">DUF6970 domain-containing protein</fullName>
    </submittedName>
</protein>
<reference evidence="4 5" key="1">
    <citation type="submission" date="2024-08" db="EMBL/GenBank/DDBJ databases">
        <authorList>
            <person name="Lu H."/>
        </authorList>
    </citation>
    <scope>NUCLEOTIDE SEQUENCE [LARGE SCALE GENOMIC DNA]</scope>
    <source>
        <strain evidence="4 5">BYS78W</strain>
    </source>
</reference>
<gene>
    <name evidence="4" type="ORF">ACG04R_00220</name>
</gene>
<proteinExistence type="predicted"/>
<feature type="domain" description="DUF6970" evidence="3">
    <location>
        <begin position="69"/>
        <end position="113"/>
    </location>
</feature>
<evidence type="ECO:0000313" key="5">
    <source>
        <dbReference type="Proteomes" id="UP001606134"/>
    </source>
</evidence>
<dbReference type="EMBL" id="JBIGIC010000001">
    <property type="protein sequence ID" value="MFG6485069.1"/>
    <property type="molecule type" value="Genomic_DNA"/>
</dbReference>
<feature type="region of interest" description="Disordered" evidence="1">
    <location>
        <begin position="121"/>
        <end position="144"/>
    </location>
</feature>
<name>A0ABW7H590_9BURK</name>
<accession>A0ABW7H590</accession>
<keyword evidence="2" id="KW-0732">Signal</keyword>
<keyword evidence="5" id="KW-1185">Reference proteome</keyword>
<dbReference type="InterPro" id="IPR054243">
    <property type="entry name" value="DUF6970"/>
</dbReference>
<dbReference type="PROSITE" id="PS51257">
    <property type="entry name" value="PROKAR_LIPOPROTEIN"/>
    <property type="match status" value="1"/>
</dbReference>
<dbReference type="RefSeq" id="WP_394405411.1">
    <property type="nucleotide sequence ID" value="NZ_JBIGIC010000001.1"/>
</dbReference>
<feature type="signal peptide" evidence="2">
    <location>
        <begin position="1"/>
        <end position="28"/>
    </location>
</feature>